<gene>
    <name evidence="2" type="ORF">OEG84_11575</name>
</gene>
<proteinExistence type="predicted"/>
<dbReference type="EMBL" id="JAOVZR010000001">
    <property type="protein sequence ID" value="MCY0148333.1"/>
    <property type="molecule type" value="Genomic_DNA"/>
</dbReference>
<dbReference type="Proteomes" id="UP001073227">
    <property type="component" value="Unassembled WGS sequence"/>
</dbReference>
<dbReference type="RefSeq" id="WP_267653904.1">
    <property type="nucleotide sequence ID" value="NZ_JAOVZR010000001.1"/>
</dbReference>
<protein>
    <submittedName>
        <fullName evidence="2">Helix-turn-helix domain-containing protein</fullName>
    </submittedName>
</protein>
<keyword evidence="3" id="KW-1185">Reference proteome</keyword>
<dbReference type="InterPro" id="IPR036388">
    <property type="entry name" value="WH-like_DNA-bd_sf"/>
</dbReference>
<comment type="caution">
    <text evidence="2">The sequence shown here is derived from an EMBL/GenBank/DDBJ whole genome shotgun (WGS) entry which is preliminary data.</text>
</comment>
<sequence>MDEGICPCCGHKMGRMLDATQLPLIRFSPAQRVIVRALVARHPNPVSIEALIGVLYGGRLDGGPTDASSTVKVLISQIRKRLGPHKWRIPLEPGGQGNTARYRLRQEPKND</sequence>
<feature type="region of interest" description="Disordered" evidence="1">
    <location>
        <begin position="87"/>
        <end position="111"/>
    </location>
</feature>
<dbReference type="SUPFAM" id="SSF46894">
    <property type="entry name" value="C-terminal effector domain of the bipartite response regulators"/>
    <property type="match status" value="1"/>
</dbReference>
<accession>A0ABT3Z992</accession>
<dbReference type="InterPro" id="IPR016032">
    <property type="entry name" value="Sig_transdc_resp-reg_C-effctor"/>
</dbReference>
<evidence type="ECO:0000256" key="1">
    <source>
        <dbReference type="SAM" id="MobiDB-lite"/>
    </source>
</evidence>
<evidence type="ECO:0000313" key="3">
    <source>
        <dbReference type="Proteomes" id="UP001073227"/>
    </source>
</evidence>
<dbReference type="Gene3D" id="1.10.10.10">
    <property type="entry name" value="Winged helix-like DNA-binding domain superfamily/Winged helix DNA-binding domain"/>
    <property type="match status" value="1"/>
</dbReference>
<evidence type="ECO:0000313" key="2">
    <source>
        <dbReference type="EMBL" id="MCY0148333.1"/>
    </source>
</evidence>
<reference evidence="2" key="1">
    <citation type="submission" date="2022-10" db="EMBL/GenBank/DDBJ databases">
        <title>Hoeflea sp. G2-23, isolated from marine algae.</title>
        <authorList>
            <person name="Kristyanto S."/>
            <person name="Kim J.M."/>
            <person name="Jeon C.O."/>
        </authorList>
    </citation>
    <scope>NUCLEOTIDE SEQUENCE</scope>
    <source>
        <strain evidence="2">G2-23</strain>
    </source>
</reference>
<organism evidence="2 3">
    <name type="scientific">Hoeflea algicola</name>
    <dbReference type="NCBI Taxonomy" id="2983763"/>
    <lineage>
        <taxon>Bacteria</taxon>
        <taxon>Pseudomonadati</taxon>
        <taxon>Pseudomonadota</taxon>
        <taxon>Alphaproteobacteria</taxon>
        <taxon>Hyphomicrobiales</taxon>
        <taxon>Rhizobiaceae</taxon>
        <taxon>Hoeflea</taxon>
    </lineage>
</organism>
<name>A0ABT3Z992_9HYPH</name>